<evidence type="ECO:0000256" key="1">
    <source>
        <dbReference type="ARBA" id="ARBA00022723"/>
    </source>
</evidence>
<keyword evidence="3" id="KW-0862">Zinc</keyword>
<keyword evidence="2 4" id="KW-0863">Zinc-finger</keyword>
<dbReference type="InterPro" id="IPR013083">
    <property type="entry name" value="Znf_RING/FYVE/PHD"/>
</dbReference>
<dbReference type="PANTHER" id="PTHR45931:SF3">
    <property type="entry name" value="RING ZINC FINGER-CONTAINING PROTEIN"/>
    <property type="match status" value="1"/>
</dbReference>
<evidence type="ECO:0000259" key="5">
    <source>
        <dbReference type="PROSITE" id="PS50089"/>
    </source>
</evidence>
<organism evidence="6 7">
    <name type="scientific">Ziziphus jujuba</name>
    <name type="common">Chinese jujube</name>
    <name type="synonym">Ziziphus sativa</name>
    <dbReference type="NCBI Taxonomy" id="326968"/>
    <lineage>
        <taxon>Eukaryota</taxon>
        <taxon>Viridiplantae</taxon>
        <taxon>Streptophyta</taxon>
        <taxon>Embryophyta</taxon>
        <taxon>Tracheophyta</taxon>
        <taxon>Spermatophyta</taxon>
        <taxon>Magnoliopsida</taxon>
        <taxon>eudicotyledons</taxon>
        <taxon>Gunneridae</taxon>
        <taxon>Pentapetalae</taxon>
        <taxon>rosids</taxon>
        <taxon>fabids</taxon>
        <taxon>Rosales</taxon>
        <taxon>Rhamnaceae</taxon>
        <taxon>Paliureae</taxon>
        <taxon>Ziziphus</taxon>
    </lineage>
</organism>
<proteinExistence type="predicted"/>
<dbReference type="RefSeq" id="XP_060675818.1">
    <property type="nucleotide sequence ID" value="XM_060819835.1"/>
</dbReference>
<keyword evidence="6" id="KW-1185">Reference proteome</keyword>
<gene>
    <name evidence="7" type="primary">LOC107405653</name>
    <name evidence="8" type="synonym">LOC125421303</name>
    <name evidence="9" type="synonym">LOC132805073</name>
    <name evidence="10" type="synonym">LOC132805077</name>
</gene>
<dbReference type="GO" id="GO:0061630">
    <property type="term" value="F:ubiquitin protein ligase activity"/>
    <property type="evidence" value="ECO:0007669"/>
    <property type="project" value="TreeGrafter"/>
</dbReference>
<dbReference type="CDD" id="cd16454">
    <property type="entry name" value="RING-H2_PA-TM-RING"/>
    <property type="match status" value="1"/>
</dbReference>
<feature type="domain" description="RING-type" evidence="5">
    <location>
        <begin position="206"/>
        <end position="247"/>
    </location>
</feature>
<evidence type="ECO:0000313" key="10">
    <source>
        <dbReference type="RefSeq" id="XP_060675821.1"/>
    </source>
</evidence>
<accession>A0A6P3YWB4</accession>
<evidence type="ECO:0000256" key="2">
    <source>
        <dbReference type="ARBA" id="ARBA00022771"/>
    </source>
</evidence>
<dbReference type="GO" id="GO:0006511">
    <property type="term" value="P:ubiquitin-dependent protein catabolic process"/>
    <property type="evidence" value="ECO:0007669"/>
    <property type="project" value="TreeGrafter"/>
</dbReference>
<reference evidence="7 8" key="1">
    <citation type="submission" date="2025-05" db="UniProtKB">
        <authorList>
            <consortium name="RefSeq"/>
        </authorList>
    </citation>
    <scope>IDENTIFICATION</scope>
    <source>
        <tissue evidence="7 8">Seedling</tissue>
    </source>
</reference>
<evidence type="ECO:0000313" key="7">
    <source>
        <dbReference type="RefSeq" id="XP_015868220.2"/>
    </source>
</evidence>
<dbReference type="InterPro" id="IPR001841">
    <property type="entry name" value="Znf_RING"/>
</dbReference>
<dbReference type="InterPro" id="IPR051834">
    <property type="entry name" value="RING_finger_E3_ligase"/>
</dbReference>
<dbReference type="GO" id="GO:0008270">
    <property type="term" value="F:zinc ion binding"/>
    <property type="evidence" value="ECO:0007669"/>
    <property type="project" value="UniProtKB-KW"/>
</dbReference>
<evidence type="ECO:0000313" key="6">
    <source>
        <dbReference type="Proteomes" id="UP001652623"/>
    </source>
</evidence>
<evidence type="ECO:0000256" key="3">
    <source>
        <dbReference type="ARBA" id="ARBA00022833"/>
    </source>
</evidence>
<protein>
    <submittedName>
        <fullName evidence="7">Uncharacterized protein LOC107405653</fullName>
    </submittedName>
    <submittedName>
        <fullName evidence="8">Uncharacterized protein LOC125421303</fullName>
    </submittedName>
    <submittedName>
        <fullName evidence="9">Uncharacterized protein LOC132805073</fullName>
    </submittedName>
    <submittedName>
        <fullName evidence="10">Uncharacterized protein LOC132805077</fullName>
    </submittedName>
</protein>
<dbReference type="Proteomes" id="UP001652623">
    <property type="component" value="Chromosome 8"/>
</dbReference>
<dbReference type="SUPFAM" id="SSF57850">
    <property type="entry name" value="RING/U-box"/>
    <property type="match status" value="1"/>
</dbReference>
<evidence type="ECO:0000256" key="4">
    <source>
        <dbReference type="PROSITE-ProRule" id="PRU00175"/>
    </source>
</evidence>
<dbReference type="RefSeq" id="XP_048325851.2">
    <property type="nucleotide sequence ID" value="XM_048469894.2"/>
</dbReference>
<dbReference type="InParanoid" id="A0A6P3YWB4"/>
<dbReference type="AlphaFoldDB" id="A0A6P3YWB4"/>
<dbReference type="SMART" id="SM00184">
    <property type="entry name" value="RING"/>
    <property type="match status" value="1"/>
</dbReference>
<evidence type="ECO:0000313" key="8">
    <source>
        <dbReference type="RefSeq" id="XP_048325851.2"/>
    </source>
</evidence>
<dbReference type="GO" id="GO:0005634">
    <property type="term" value="C:nucleus"/>
    <property type="evidence" value="ECO:0007669"/>
    <property type="project" value="TreeGrafter"/>
</dbReference>
<name>A0A6P3YWB4_ZIZJJ</name>
<sequence>MAISVEVSQSRSLPWSTELPSSGIFLNVSLNQTLRRELRTTPGGLVVQVSSYPLAPQLHTSLFLPNHLLRQRPIFRNHINNFLSQVSGFRLPHSSTDRLASNVLAAALLQTGLFSLDAQVDLVVRSSELVVDPDLVSNGNMPHGDDHRNFQFIDDQLIIDQAPSRLPSSSDSTGSRTQTQTVDRLRMTTHERVVAENGDNGELGGCCICLEKFTAGTELIRFGCKHLYHQNCIVKWLENQNSCPLCRRPL</sequence>
<dbReference type="Gene3D" id="3.30.40.10">
    <property type="entry name" value="Zinc/RING finger domain, C3HC4 (zinc finger)"/>
    <property type="match status" value="1"/>
</dbReference>
<dbReference type="GeneID" id="107405653"/>
<dbReference type="RefSeq" id="XP_060675821.1">
    <property type="nucleotide sequence ID" value="XM_060819838.1"/>
</dbReference>
<dbReference type="PANTHER" id="PTHR45931">
    <property type="entry name" value="SI:CH211-59O9.10"/>
    <property type="match status" value="1"/>
</dbReference>
<dbReference type="KEGG" id="zju:107405653"/>
<dbReference type="PROSITE" id="PS50089">
    <property type="entry name" value="ZF_RING_2"/>
    <property type="match status" value="1"/>
</dbReference>
<evidence type="ECO:0000313" key="9">
    <source>
        <dbReference type="RefSeq" id="XP_060675818.1"/>
    </source>
</evidence>
<dbReference type="RefSeq" id="XP_015868220.2">
    <property type="nucleotide sequence ID" value="XM_016012734.3"/>
</dbReference>
<dbReference type="Pfam" id="PF13639">
    <property type="entry name" value="zf-RING_2"/>
    <property type="match status" value="1"/>
</dbReference>
<keyword evidence="1" id="KW-0479">Metal-binding</keyword>